<dbReference type="PANTHER" id="PTHR14143">
    <property type="entry name" value="INTERFERON-INDUCIBLE GTPASE FAMILY MEMBER"/>
    <property type="match status" value="1"/>
</dbReference>
<protein>
    <submittedName>
        <fullName evidence="4">Uncharacterized protein LOC118423419</fullName>
    </submittedName>
</protein>
<feature type="transmembrane region" description="Helical" evidence="1">
    <location>
        <begin position="428"/>
        <end position="448"/>
    </location>
</feature>
<dbReference type="PANTHER" id="PTHR14143:SF1">
    <property type="entry name" value="IRG-TYPE G DOMAIN-CONTAINING PROTEIN"/>
    <property type="match status" value="1"/>
</dbReference>
<dbReference type="AlphaFoldDB" id="A0A9J7N297"/>
<dbReference type="GeneID" id="118423419"/>
<keyword evidence="1" id="KW-1133">Transmembrane helix</keyword>
<dbReference type="SUPFAM" id="SSF52540">
    <property type="entry name" value="P-loop containing nucleoside triphosphate hydrolases"/>
    <property type="match status" value="1"/>
</dbReference>
<dbReference type="InterPro" id="IPR006073">
    <property type="entry name" value="GTP-bd"/>
</dbReference>
<keyword evidence="1" id="KW-0812">Transmembrane</keyword>
<gene>
    <name evidence="4" type="primary">LOC118423419</name>
</gene>
<dbReference type="Proteomes" id="UP000001554">
    <property type="component" value="Chromosome 9"/>
</dbReference>
<dbReference type="Gene3D" id="3.40.50.300">
    <property type="entry name" value="P-loop containing nucleotide triphosphate hydrolases"/>
    <property type="match status" value="1"/>
</dbReference>
<dbReference type="Pfam" id="PF01926">
    <property type="entry name" value="MMR_HSR1"/>
    <property type="match status" value="1"/>
</dbReference>
<dbReference type="InterPro" id="IPR027417">
    <property type="entry name" value="P-loop_NTPase"/>
</dbReference>
<sequence>MISDIVFVIVTFLQVKKYVKDVKPLLTPILDIISSSGVGGPVIAAADVPAGAMLDHLPAAMDELDGLIRQHGVTLQELNSIYRPVGWYMFITCQEAPGGLRTTWDVGYIREEGEINRFISDSGHLTREKIHAHKAVCYATAFYNVSTKKEYDTVLAVYDVVDSLAPEIWSARNISMEAAFPPRVSKVFLVSIASQKGDTDSGKLLVTIDGENLDFFVPLKNPFTGVPFDETRGVSVNFKSSRQVVLECYLTDGAFDPLPTVTVRTHFQEILYQITADEFKQVKGCTLGQLVVGRLKPELLIKATQRCLATVMMMPESIRQKELAKSAMMTYLDKLDKSRRNVRNGNKKPELFNMVADALSGGLEKLQDEMLLPVVGEIVAEVGDHLKVTFPMRWRDWVLGSLLGLTAVAGVVFTGGVGAAYIGAIGVTGGGAIAGGAAGIMAAGASLYGKAKLDQYFIEVERNYKGVLRALLEELPFVNDASTENSIHDQSLSDDVYCLESALMTKYKMLGFLDSDIDAIIKTTPFKSSRGGKLTNATLESQLDALRRCQMTCDLFRIRQLLMKTCFVGLIGPQDAGKSTLIKTLWGIDELKDIGFQKHTKTPVLYKARGTERMVIVDFPGTTTVDTQVATLVNHCGGLASFFILVMPFTRDPSKINIDQLNKVKNFGCSFIVCINQCGRFLDAFKTKENTNKYCADFSEVLEVQPSDILFTDFVACTPEMRAMGLVGVDDVRRWIKDWLVRYDVFEKDEPELSRAVNEQAAVKGTDA</sequence>
<evidence type="ECO:0000259" key="2">
    <source>
        <dbReference type="Pfam" id="PF01926"/>
    </source>
</evidence>
<feature type="transmembrane region" description="Helical" evidence="1">
    <location>
        <begin position="397"/>
        <end position="422"/>
    </location>
</feature>
<name>A0A9J7N297_BRAFL</name>
<feature type="domain" description="G" evidence="2">
    <location>
        <begin position="568"/>
        <end position="634"/>
    </location>
</feature>
<reference evidence="3" key="1">
    <citation type="journal article" date="2020" name="Nat. Ecol. Evol.">
        <title>Deeply conserved synteny resolves early events in vertebrate evolution.</title>
        <authorList>
            <person name="Simakov O."/>
            <person name="Marletaz F."/>
            <person name="Yue J.X."/>
            <person name="O'Connell B."/>
            <person name="Jenkins J."/>
            <person name="Brandt A."/>
            <person name="Calef R."/>
            <person name="Tung C.H."/>
            <person name="Huang T.K."/>
            <person name="Schmutz J."/>
            <person name="Satoh N."/>
            <person name="Yu J.K."/>
            <person name="Putnam N.H."/>
            <person name="Green R.E."/>
            <person name="Rokhsar D.S."/>
        </authorList>
    </citation>
    <scope>NUCLEOTIDE SEQUENCE [LARGE SCALE GENOMIC DNA]</scope>
    <source>
        <strain evidence="3">S238N-H82</strain>
    </source>
</reference>
<accession>A0A9J7N297</accession>
<organism evidence="3 4">
    <name type="scientific">Branchiostoma floridae</name>
    <name type="common">Florida lancelet</name>
    <name type="synonym">Amphioxus</name>
    <dbReference type="NCBI Taxonomy" id="7739"/>
    <lineage>
        <taxon>Eukaryota</taxon>
        <taxon>Metazoa</taxon>
        <taxon>Chordata</taxon>
        <taxon>Cephalochordata</taxon>
        <taxon>Leptocardii</taxon>
        <taxon>Amphioxiformes</taxon>
        <taxon>Branchiostomatidae</taxon>
        <taxon>Branchiostoma</taxon>
    </lineage>
</organism>
<dbReference type="RefSeq" id="XP_035687455.1">
    <property type="nucleotide sequence ID" value="XM_035831562.1"/>
</dbReference>
<dbReference type="CDD" id="cd00882">
    <property type="entry name" value="Ras_like_GTPase"/>
    <property type="match status" value="1"/>
</dbReference>
<evidence type="ECO:0000313" key="4">
    <source>
        <dbReference type="RefSeq" id="XP_035687455.1"/>
    </source>
</evidence>
<dbReference type="OrthoDB" id="10061393at2759"/>
<dbReference type="GO" id="GO:0005525">
    <property type="term" value="F:GTP binding"/>
    <property type="evidence" value="ECO:0007669"/>
    <property type="project" value="InterPro"/>
</dbReference>
<keyword evidence="1" id="KW-0472">Membrane</keyword>
<dbReference type="KEGG" id="bfo:118423419"/>
<keyword evidence="3" id="KW-1185">Reference proteome</keyword>
<evidence type="ECO:0000313" key="3">
    <source>
        <dbReference type="Proteomes" id="UP000001554"/>
    </source>
</evidence>
<proteinExistence type="predicted"/>
<evidence type="ECO:0000256" key="1">
    <source>
        <dbReference type="SAM" id="Phobius"/>
    </source>
</evidence>
<reference evidence="4" key="2">
    <citation type="submission" date="2025-08" db="UniProtKB">
        <authorList>
            <consortium name="RefSeq"/>
        </authorList>
    </citation>
    <scope>IDENTIFICATION</scope>
    <source>
        <strain evidence="4">S238N-H82</strain>
        <tissue evidence="4">Testes</tissue>
    </source>
</reference>